<comment type="caution">
    <text evidence="8">The sequence shown here is derived from an EMBL/GenBank/DDBJ whole genome shotgun (WGS) entry which is preliminary data.</text>
</comment>
<sequence>MKSDYKFFTIVALLLMIIALLVFRKDAGMTGVLLPEGNAEATVNTGSPKKEPNSRNADAGNKTATSKDIAALTAEAVVVPYVKKNGRLPDYYITKQEARSRGWIAVDGNLCDALPGRAIGGDIFSNRQRKLPSSQERVWYEADLNYDCGRRNADRLVFSNDGLVYLTHDHYQTFDKQ</sequence>
<evidence type="ECO:0000256" key="6">
    <source>
        <dbReference type="ARBA" id="ARBA00022801"/>
    </source>
</evidence>
<dbReference type="AlphaFoldDB" id="A0AAE3IPG7"/>
<dbReference type="Proteomes" id="UP001209317">
    <property type="component" value="Unassembled WGS sequence"/>
</dbReference>
<comment type="subcellular location">
    <subcellularLocation>
        <location evidence="1">Secreted</location>
    </subcellularLocation>
</comment>
<feature type="region of interest" description="Disordered" evidence="7">
    <location>
        <begin position="39"/>
        <end position="62"/>
    </location>
</feature>
<accession>A0AAE3IPG7</accession>
<reference evidence="8" key="1">
    <citation type="submission" date="2022-10" db="EMBL/GenBank/DDBJ databases">
        <authorList>
            <person name="Kim H.S."/>
            <person name="Kim J.-S."/>
            <person name="Suh M.K."/>
            <person name="Eom M.K."/>
            <person name="Lee J.-S."/>
        </authorList>
    </citation>
    <scope>NUCLEOTIDE SEQUENCE</scope>
    <source>
        <strain evidence="8">LIP-5</strain>
    </source>
</reference>
<dbReference type="InterPro" id="IPR016191">
    <property type="entry name" value="Ribonuclease/ribotoxin"/>
</dbReference>
<organism evidence="8 9">
    <name type="scientific">Haoranjiania flava</name>
    <dbReference type="NCBI Taxonomy" id="1856322"/>
    <lineage>
        <taxon>Bacteria</taxon>
        <taxon>Pseudomonadati</taxon>
        <taxon>Bacteroidota</taxon>
        <taxon>Chitinophagia</taxon>
        <taxon>Chitinophagales</taxon>
        <taxon>Chitinophagaceae</taxon>
        <taxon>Haoranjiania</taxon>
    </lineage>
</organism>
<proteinExistence type="inferred from homology"/>
<keyword evidence="9" id="KW-1185">Reference proteome</keyword>
<evidence type="ECO:0000256" key="5">
    <source>
        <dbReference type="ARBA" id="ARBA00022722"/>
    </source>
</evidence>
<dbReference type="Gene3D" id="3.10.450.30">
    <property type="entry name" value="Microbial ribonucleases"/>
    <property type="match status" value="1"/>
</dbReference>
<keyword evidence="6" id="KW-0378">Hydrolase</keyword>
<protein>
    <recommendedName>
        <fullName evidence="3">Ribonuclease</fullName>
    </recommendedName>
</protein>
<dbReference type="PRINTS" id="PR00117">
    <property type="entry name" value="BARNASE"/>
</dbReference>
<evidence type="ECO:0000313" key="8">
    <source>
        <dbReference type="EMBL" id="MCU7694731.1"/>
    </source>
</evidence>
<dbReference type="SUPFAM" id="SSF53933">
    <property type="entry name" value="Microbial ribonucleases"/>
    <property type="match status" value="1"/>
</dbReference>
<evidence type="ECO:0000313" key="9">
    <source>
        <dbReference type="Proteomes" id="UP001209317"/>
    </source>
</evidence>
<keyword evidence="5" id="KW-0540">Nuclease</keyword>
<evidence type="ECO:0000256" key="7">
    <source>
        <dbReference type="SAM" id="MobiDB-lite"/>
    </source>
</evidence>
<dbReference type="Pfam" id="PF00545">
    <property type="entry name" value="Ribonuclease"/>
    <property type="match status" value="1"/>
</dbReference>
<evidence type="ECO:0000256" key="2">
    <source>
        <dbReference type="ARBA" id="ARBA00009006"/>
    </source>
</evidence>
<gene>
    <name evidence="8" type="ORF">OD355_09415</name>
</gene>
<evidence type="ECO:0000256" key="4">
    <source>
        <dbReference type="ARBA" id="ARBA00022525"/>
    </source>
</evidence>
<dbReference type="RefSeq" id="WP_263038216.1">
    <property type="nucleotide sequence ID" value="NZ_JAOTPL010000012.1"/>
</dbReference>
<dbReference type="GO" id="GO:0003723">
    <property type="term" value="F:RNA binding"/>
    <property type="evidence" value="ECO:0007669"/>
    <property type="project" value="InterPro"/>
</dbReference>
<name>A0AAE3IPG7_9BACT</name>
<dbReference type="GO" id="GO:0004521">
    <property type="term" value="F:RNA endonuclease activity"/>
    <property type="evidence" value="ECO:0007669"/>
    <property type="project" value="InterPro"/>
</dbReference>
<dbReference type="InterPro" id="IPR000026">
    <property type="entry name" value="N1-like"/>
</dbReference>
<comment type="similarity">
    <text evidence="2">Belongs to the ribonuclease N1/T1 family.</text>
</comment>
<evidence type="ECO:0000256" key="3">
    <source>
        <dbReference type="ARBA" id="ARBA00022214"/>
    </source>
</evidence>
<evidence type="ECO:0000256" key="1">
    <source>
        <dbReference type="ARBA" id="ARBA00004613"/>
    </source>
</evidence>
<keyword evidence="4" id="KW-0964">Secreted</keyword>
<dbReference type="GO" id="GO:0016787">
    <property type="term" value="F:hydrolase activity"/>
    <property type="evidence" value="ECO:0007669"/>
    <property type="project" value="UniProtKB-KW"/>
</dbReference>
<dbReference type="EMBL" id="JAOTPL010000012">
    <property type="protein sequence ID" value="MCU7694731.1"/>
    <property type="molecule type" value="Genomic_DNA"/>
</dbReference>
<dbReference type="InterPro" id="IPR001887">
    <property type="entry name" value="Barnase"/>
</dbReference>
<dbReference type="GO" id="GO:0005576">
    <property type="term" value="C:extracellular region"/>
    <property type="evidence" value="ECO:0007669"/>
    <property type="project" value="UniProtKB-SubCell"/>
</dbReference>